<dbReference type="PANTHER" id="PTHR45681">
    <property type="entry name" value="POLYKETIDE SYNTHASE 44-RELATED"/>
    <property type="match status" value="1"/>
</dbReference>
<dbReference type="GO" id="GO:0016491">
    <property type="term" value="F:oxidoreductase activity"/>
    <property type="evidence" value="ECO:0007669"/>
    <property type="project" value="InterPro"/>
</dbReference>
<evidence type="ECO:0000256" key="4">
    <source>
        <dbReference type="ARBA" id="ARBA00022857"/>
    </source>
</evidence>
<evidence type="ECO:0000313" key="8">
    <source>
        <dbReference type="EMBL" id="KAF7159618.1"/>
    </source>
</evidence>
<reference evidence="8" key="1">
    <citation type="submission" date="2020-06" db="EMBL/GenBank/DDBJ databases">
        <title>Draft genome sequences of strains closely related to Aspergillus parafelis and Aspergillus hiratsukae.</title>
        <authorList>
            <person name="Dos Santos R.A.C."/>
            <person name="Rivero-Menendez O."/>
            <person name="Steenwyk J.L."/>
            <person name="Mead M.E."/>
            <person name="Goldman G.H."/>
            <person name="Alastruey-Izquierdo A."/>
            <person name="Rokas A."/>
        </authorList>
    </citation>
    <scope>NUCLEOTIDE SEQUENCE</scope>
    <source>
        <strain evidence="8">CNM-CM5623</strain>
    </source>
</reference>
<dbReference type="SUPFAM" id="SSF53335">
    <property type="entry name" value="S-adenosyl-L-methionine-dependent methyltransferases"/>
    <property type="match status" value="1"/>
</dbReference>
<dbReference type="GO" id="GO:0044550">
    <property type="term" value="P:secondary metabolite biosynthetic process"/>
    <property type="evidence" value="ECO:0007669"/>
    <property type="project" value="UniProtKB-ARBA"/>
</dbReference>
<dbReference type="Pfam" id="PF00550">
    <property type="entry name" value="PP-binding"/>
    <property type="match status" value="1"/>
</dbReference>
<sequence>MDQILQLTLIAPTGGTNRAVQTLVPQAIGHVEVFPIEDTENAICIESLTQEAAAGIVYGQTTAVVAGALAVSAKQIKLVPLEINATGGTDLFMISQLEWRPDIDFVPAADLIRAVPGRRDSLLLAEKLGLLCILESAQRVKETNTKQDGLLHLNRYRDWLCRQSTRILNGQSVIPEAAQLAQLTSPARLRLIRDLTYQIYNTSDTETQKICEPVHRVFENCQGIFDGSTDPLDILMEDGCLTALYDSMQTMWDLKEYLALLSYSKPPLTVLEIGAGTGATTDAVLKGLKSAEGRRQYSRYTFTDISSGFFDSAQKRFQDYECIDFAILDVSKDPIQQGFEFHSYDLIVAANVLHATPSLQETLGNVKKLLAPGGRLLLLELCTEMRFANFVMGVLPGWWLGENDQRAEQPFVSPERWDKELIAVGLTGTESTIRDDILPFQFAACMTSRNLEQPLHTKELTLLCPDETSEEIDNVEKHFLQSGYRVHRSKLESVSAVEGVIIFLLDIEGPFFDGMTPQKWIAFREYLSRSKNRGTLWVTRSSQMKCGDPRFGLVLGVARTVRREMMHDFATFEVNTLNATTCHSLYQVYEKFERQREHRRAIEYEYSCTDGDIHISRYQWGPATECLISHPRDCGLKKLEIERYGLLDTLSFVEDELGELTADQVEIQVRCAGLNFRDLLISLGMIHESKEWARLGFEGAGTVTRVGPKVESLHVGDRVMFTEFGSFSTRIFRSANLCVRVPEGMSFEEAAATPFVYTTVIHSLLELGGLKAGGELAQASHDCVAEYGKFIELGRRDIMENAILNMKTLQSNRAMIGVDIAQMEAKRPYEVSRLLKRCVALMQQGHIKPIQPLTVFEAGREQDAFRYMQSGENIGKIVLRFPETQEVLPTRKTLPRASFSAGSSYLLAGGLGGLGKSIASWMVDNGARQLVFLSRSAGKSEEDQAFLRELEDLGCNATAICGTPLAGVIQLSMVLKDRPISTMSYNEWTEVTAPKVTGTWNLHHSLNSATLDFFVVIGSICGAIGWRGQANYTAANTFLSSFVLYRQSLGLPASIVDIGVVEGVGYLSKNPEVGKDYRLTGIRWLREPDILKAIQAAVTITDPTGVPDVGVTNRNHFGIGLEYTEQTLVADDHPLRDIRFSRHSKLRALSSDKDAQGTKDNLREFLSSVAANPAVLEEADTLVFLTRQVSKRISSLLLHAEDDLDTAKSLSALGVDSLGRTEVRNWWRTQLGLDISVFEITAAKTIANLAQIALDGLRAKFAK</sequence>
<dbReference type="CDD" id="cd05274">
    <property type="entry name" value="KR_FAS_SDR_x"/>
    <property type="match status" value="1"/>
</dbReference>
<accession>A0A8H6PSN7</accession>
<dbReference type="PROSITE" id="PS50075">
    <property type="entry name" value="CARRIER"/>
    <property type="match status" value="1"/>
</dbReference>
<dbReference type="CDD" id="cd02440">
    <property type="entry name" value="AdoMet_MTases"/>
    <property type="match status" value="1"/>
</dbReference>
<dbReference type="Pfam" id="PF13602">
    <property type="entry name" value="ADH_zinc_N_2"/>
    <property type="match status" value="1"/>
</dbReference>
<dbReference type="InterPro" id="IPR013217">
    <property type="entry name" value="Methyltransf_12"/>
</dbReference>
<dbReference type="Gene3D" id="1.10.1200.10">
    <property type="entry name" value="ACP-like"/>
    <property type="match status" value="1"/>
</dbReference>
<evidence type="ECO:0000256" key="5">
    <source>
        <dbReference type="ARBA" id="ARBA00023268"/>
    </source>
</evidence>
<dbReference type="Pfam" id="PF08242">
    <property type="entry name" value="Methyltransf_12"/>
    <property type="match status" value="1"/>
</dbReference>
<dbReference type="SUPFAM" id="SSF47336">
    <property type="entry name" value="ACP-like"/>
    <property type="match status" value="1"/>
</dbReference>
<evidence type="ECO:0000313" key="9">
    <source>
        <dbReference type="Proteomes" id="UP000654922"/>
    </source>
</evidence>
<evidence type="ECO:0000256" key="1">
    <source>
        <dbReference type="ARBA" id="ARBA00022450"/>
    </source>
</evidence>
<gene>
    <name evidence="8" type="ORF">CNMCM5623_004998</name>
</gene>
<keyword evidence="2" id="KW-0597">Phosphoprotein</keyword>
<dbReference type="GO" id="GO:0031177">
    <property type="term" value="F:phosphopantetheine binding"/>
    <property type="evidence" value="ECO:0007669"/>
    <property type="project" value="InterPro"/>
</dbReference>
<keyword evidence="1" id="KW-0596">Phosphopantetheine</keyword>
<dbReference type="PANTHER" id="PTHR45681:SF6">
    <property type="entry name" value="POLYKETIDE SYNTHASE 37"/>
    <property type="match status" value="1"/>
</dbReference>
<dbReference type="SMART" id="SM00822">
    <property type="entry name" value="PKS_KR"/>
    <property type="match status" value="1"/>
</dbReference>
<dbReference type="SUPFAM" id="SSF51735">
    <property type="entry name" value="NAD(P)-binding Rossmann-fold domains"/>
    <property type="match status" value="1"/>
</dbReference>
<dbReference type="InterPro" id="IPR056501">
    <property type="entry name" value="NAD-bd_HRPKS_sdrA"/>
</dbReference>
<dbReference type="InterPro" id="IPR013154">
    <property type="entry name" value="ADH-like_N"/>
</dbReference>
<dbReference type="InterPro" id="IPR057326">
    <property type="entry name" value="KR_dom"/>
</dbReference>
<keyword evidence="3" id="KW-0808">Transferase</keyword>
<dbReference type="OrthoDB" id="329835at2759"/>
<dbReference type="Pfam" id="PF23114">
    <property type="entry name" value="NAD-bd_HRPKS_sdrA"/>
    <property type="match status" value="1"/>
</dbReference>
<dbReference type="SMART" id="SM00823">
    <property type="entry name" value="PKS_PP"/>
    <property type="match status" value="1"/>
</dbReference>
<dbReference type="InterPro" id="IPR011032">
    <property type="entry name" value="GroES-like_sf"/>
</dbReference>
<dbReference type="Pfam" id="PF08659">
    <property type="entry name" value="KR"/>
    <property type="match status" value="2"/>
</dbReference>
<dbReference type="Gene3D" id="3.90.180.10">
    <property type="entry name" value="Medium-chain alcohol dehydrogenases, catalytic domain"/>
    <property type="match status" value="2"/>
</dbReference>
<dbReference type="CDD" id="cd05195">
    <property type="entry name" value="enoyl_red"/>
    <property type="match status" value="1"/>
</dbReference>
<dbReference type="Proteomes" id="UP000654922">
    <property type="component" value="Unassembled WGS sequence"/>
</dbReference>
<evidence type="ECO:0000256" key="2">
    <source>
        <dbReference type="ARBA" id="ARBA00022553"/>
    </source>
</evidence>
<feature type="domain" description="Carrier" evidence="7">
    <location>
        <begin position="1180"/>
        <end position="1257"/>
    </location>
</feature>
<dbReference type="AlphaFoldDB" id="A0A8H6PSN7"/>
<comment type="caution">
    <text evidence="8">The sequence shown here is derived from an EMBL/GenBank/DDBJ whole genome shotgun (WGS) entry which is preliminary data.</text>
</comment>
<dbReference type="Gene3D" id="3.40.50.720">
    <property type="entry name" value="NAD(P)-binding Rossmann-like Domain"/>
    <property type="match status" value="2"/>
</dbReference>
<evidence type="ECO:0000256" key="3">
    <source>
        <dbReference type="ARBA" id="ARBA00022679"/>
    </source>
</evidence>
<proteinExistence type="predicted"/>
<dbReference type="InterPro" id="IPR020806">
    <property type="entry name" value="PKS_PP-bd"/>
</dbReference>
<dbReference type="Pfam" id="PF08240">
    <property type="entry name" value="ADH_N"/>
    <property type="match status" value="1"/>
</dbReference>
<evidence type="ECO:0000259" key="7">
    <source>
        <dbReference type="PROSITE" id="PS50075"/>
    </source>
</evidence>
<dbReference type="Gene3D" id="3.40.50.150">
    <property type="entry name" value="Vaccinia Virus protein VP39"/>
    <property type="match status" value="1"/>
</dbReference>
<evidence type="ECO:0000256" key="6">
    <source>
        <dbReference type="ARBA" id="ARBA00023315"/>
    </source>
</evidence>
<keyword evidence="6" id="KW-0012">Acyltransferase</keyword>
<keyword evidence="4" id="KW-0521">NADP</keyword>
<dbReference type="InterPro" id="IPR036736">
    <property type="entry name" value="ACP-like_sf"/>
</dbReference>
<dbReference type="InterPro" id="IPR009081">
    <property type="entry name" value="PP-bd_ACP"/>
</dbReference>
<dbReference type="InterPro" id="IPR036291">
    <property type="entry name" value="NAD(P)-bd_dom_sf"/>
</dbReference>
<dbReference type="SMART" id="SM00829">
    <property type="entry name" value="PKS_ER"/>
    <property type="match status" value="1"/>
</dbReference>
<dbReference type="GO" id="GO:0016746">
    <property type="term" value="F:acyltransferase activity"/>
    <property type="evidence" value="ECO:0007669"/>
    <property type="project" value="UniProtKB-KW"/>
</dbReference>
<protein>
    <recommendedName>
        <fullName evidence="7">Carrier domain-containing protein</fullName>
    </recommendedName>
</protein>
<name>A0A8H6PSN7_9EURO</name>
<dbReference type="InterPro" id="IPR013968">
    <property type="entry name" value="PKS_KR"/>
</dbReference>
<dbReference type="EMBL" id="JACBAE010001378">
    <property type="protein sequence ID" value="KAF7159618.1"/>
    <property type="molecule type" value="Genomic_DNA"/>
</dbReference>
<dbReference type="SUPFAM" id="SSF50129">
    <property type="entry name" value="GroES-like"/>
    <property type="match status" value="1"/>
</dbReference>
<organism evidence="8 9">
    <name type="scientific">Aspergillus felis</name>
    <dbReference type="NCBI Taxonomy" id="1287682"/>
    <lineage>
        <taxon>Eukaryota</taxon>
        <taxon>Fungi</taxon>
        <taxon>Dikarya</taxon>
        <taxon>Ascomycota</taxon>
        <taxon>Pezizomycotina</taxon>
        <taxon>Eurotiomycetes</taxon>
        <taxon>Eurotiomycetidae</taxon>
        <taxon>Eurotiales</taxon>
        <taxon>Aspergillaceae</taxon>
        <taxon>Aspergillus</taxon>
        <taxon>Aspergillus subgen. Fumigati</taxon>
    </lineage>
</organism>
<keyword evidence="5" id="KW-0511">Multifunctional enzyme</keyword>
<dbReference type="InterPro" id="IPR029063">
    <property type="entry name" value="SAM-dependent_MTases_sf"/>
</dbReference>
<dbReference type="InterPro" id="IPR020843">
    <property type="entry name" value="ER"/>
</dbReference>
<dbReference type="InterPro" id="IPR050444">
    <property type="entry name" value="Polyketide_Synthase"/>
</dbReference>